<evidence type="ECO:0000256" key="1">
    <source>
        <dbReference type="ARBA" id="ARBA00004123"/>
    </source>
</evidence>
<organism evidence="5 6">
    <name type="scientific">Tursiops truncatus</name>
    <name type="common">Atlantic bottle-nosed dolphin</name>
    <name type="synonym">Delphinus truncatus</name>
    <dbReference type="NCBI Taxonomy" id="9739"/>
    <lineage>
        <taxon>Eukaryota</taxon>
        <taxon>Metazoa</taxon>
        <taxon>Chordata</taxon>
        <taxon>Craniata</taxon>
        <taxon>Vertebrata</taxon>
        <taxon>Euteleostomi</taxon>
        <taxon>Mammalia</taxon>
        <taxon>Eutheria</taxon>
        <taxon>Laurasiatheria</taxon>
        <taxon>Artiodactyla</taxon>
        <taxon>Whippomorpha</taxon>
        <taxon>Cetacea</taxon>
        <taxon>Odontoceti</taxon>
        <taxon>Delphinidae</taxon>
        <taxon>Tursiops</taxon>
    </lineage>
</organism>
<reference evidence="6" key="1">
    <citation type="submission" date="2025-08" db="UniProtKB">
        <authorList>
            <consortium name="RefSeq"/>
        </authorList>
    </citation>
    <scope>IDENTIFICATION</scope>
    <source>
        <tissue evidence="6">Spleen</tissue>
    </source>
</reference>
<feature type="compositionally biased region" description="Low complexity" evidence="3">
    <location>
        <begin position="337"/>
        <end position="356"/>
    </location>
</feature>
<dbReference type="InterPro" id="IPR052082">
    <property type="entry name" value="Myelin_sheath_structural"/>
</dbReference>
<comment type="subcellular location">
    <subcellularLocation>
        <location evidence="1">Nucleus</location>
    </subcellularLocation>
</comment>
<feature type="region of interest" description="Disordered" evidence="3">
    <location>
        <begin position="4190"/>
        <end position="4530"/>
    </location>
</feature>
<name>A0A6J3QVT0_TURTR</name>
<feature type="compositionally biased region" description="Basic and acidic residues" evidence="3">
    <location>
        <begin position="205"/>
        <end position="226"/>
    </location>
</feature>
<protein>
    <submittedName>
        <fullName evidence="6">Protein AHNAK2 isoform X1</fullName>
    </submittedName>
</protein>
<evidence type="ECO:0000256" key="2">
    <source>
        <dbReference type="ARBA" id="ARBA00023242"/>
    </source>
</evidence>
<feature type="compositionally biased region" description="Basic and acidic residues" evidence="3">
    <location>
        <begin position="3930"/>
        <end position="3948"/>
    </location>
</feature>
<evidence type="ECO:0000256" key="3">
    <source>
        <dbReference type="SAM" id="MobiDB-lite"/>
    </source>
</evidence>
<dbReference type="InterPro" id="IPR036034">
    <property type="entry name" value="PDZ_sf"/>
</dbReference>
<feature type="region of interest" description="Disordered" evidence="3">
    <location>
        <begin position="3780"/>
        <end position="4028"/>
    </location>
</feature>
<feature type="region of interest" description="Disordered" evidence="3">
    <location>
        <begin position="456"/>
        <end position="567"/>
    </location>
</feature>
<feature type="compositionally biased region" description="Basic and acidic residues" evidence="3">
    <location>
        <begin position="546"/>
        <end position="565"/>
    </location>
</feature>
<dbReference type="FunCoup" id="A0A6J3QVT0">
    <property type="interactions" value="11"/>
</dbReference>
<dbReference type="PROSITE" id="PS50106">
    <property type="entry name" value="PDZ"/>
    <property type="match status" value="1"/>
</dbReference>
<feature type="compositionally biased region" description="Polar residues" evidence="3">
    <location>
        <begin position="415"/>
        <end position="426"/>
    </location>
</feature>
<dbReference type="PANTHER" id="PTHR23348">
    <property type="entry name" value="PERIAXIN/AHNAK"/>
    <property type="match status" value="1"/>
</dbReference>
<feature type="compositionally biased region" description="Gly residues" evidence="3">
    <location>
        <begin position="292"/>
        <end position="303"/>
    </location>
</feature>
<feature type="compositionally biased region" description="Low complexity" evidence="3">
    <location>
        <begin position="3950"/>
        <end position="3963"/>
    </location>
</feature>
<feature type="compositionally biased region" description="Low complexity" evidence="3">
    <location>
        <begin position="3855"/>
        <end position="3865"/>
    </location>
</feature>
<gene>
    <name evidence="6" type="primary">AHNAK2</name>
</gene>
<feature type="compositionally biased region" description="Basic and acidic residues" evidence="3">
    <location>
        <begin position="4190"/>
        <end position="4204"/>
    </location>
</feature>
<feature type="compositionally biased region" description="Basic and acidic residues" evidence="3">
    <location>
        <begin position="4446"/>
        <end position="4457"/>
    </location>
</feature>
<evidence type="ECO:0000313" key="5">
    <source>
        <dbReference type="Proteomes" id="UP000245320"/>
    </source>
</evidence>
<dbReference type="SUPFAM" id="SSF50156">
    <property type="entry name" value="PDZ domain-like"/>
    <property type="match status" value="1"/>
</dbReference>
<feature type="compositionally biased region" description="Basic residues" evidence="3">
    <location>
        <begin position="234"/>
        <end position="245"/>
    </location>
</feature>
<feature type="region of interest" description="Disordered" evidence="3">
    <location>
        <begin position="3592"/>
        <end position="3646"/>
    </location>
</feature>
<dbReference type="Proteomes" id="UP000245320">
    <property type="component" value="Chromosome 2"/>
</dbReference>
<dbReference type="RefSeq" id="XP_033706417.1">
    <property type="nucleotide sequence ID" value="XM_033850526.1"/>
</dbReference>
<feature type="region of interest" description="Disordered" evidence="3">
    <location>
        <begin position="1413"/>
        <end position="1439"/>
    </location>
</feature>
<dbReference type="PANTHER" id="PTHR23348:SF37">
    <property type="entry name" value="PROTEIN AHNAK2"/>
    <property type="match status" value="1"/>
</dbReference>
<evidence type="ECO:0000259" key="4">
    <source>
        <dbReference type="PROSITE" id="PS50106"/>
    </source>
</evidence>
<feature type="region of interest" description="Disordered" evidence="3">
    <location>
        <begin position="15"/>
        <end position="56"/>
    </location>
</feature>
<dbReference type="OrthoDB" id="9684708at2759"/>
<dbReference type="CTD" id="113146"/>
<feature type="compositionally biased region" description="Low complexity" evidence="3">
    <location>
        <begin position="3739"/>
        <end position="3751"/>
    </location>
</feature>
<feature type="region of interest" description="Disordered" evidence="3">
    <location>
        <begin position="3726"/>
        <end position="3767"/>
    </location>
</feature>
<accession>A0A6J3QVT0</accession>
<feature type="compositionally biased region" description="Basic and acidic residues" evidence="3">
    <location>
        <begin position="3631"/>
        <end position="3643"/>
    </location>
</feature>
<dbReference type="InterPro" id="IPR001478">
    <property type="entry name" value="PDZ"/>
</dbReference>
<sequence length="4530" mass="473558">MCDCFHMMLPTWSEAPGSASGRQLQPEEPDAETAEDQSVTEGSVDEIIRPRPQGSSPVYEYVTEGAGFGLPSTQEAMEGTLKTKVEAGASGYLVTGGGDQGIFVKQVLKESSAAKLFSLREGDQLLSTTIFFDDIKYEDALKILQYSEPYKVQFTVRRQLPAWEDEEGASGGAPRGSRGSKKQDQDIAEGRTETPTETLQEDGDQERLISKPREGRGRQPQRERLSWPKFQALKSKRGPGPRRSHSSSEASERGDVPDLSPTSTDTEAQLPEAGPGRQRKKSFPNLRFRVGSGKGLSGRGAHGGTVQAGVLVETGPRDSGREASRAAAHGGREDRTAGVPEAAEPPTEPGLPTEGAPGEGAGPAPRPRRKTKEAKDRGETVPQGNAGLGPAPGQSRKGAGEGTQSLELGIARLSLQDSADQGIHQNHQPEFHVRIPTLKTPKFGLYKEKVLEKEGAATALQQGPRQRRVSAEGTEAKGEDAGEAEKHRPRQPPVHPPAQEGGATEEDAAQKRDEDSKGGGPHTDEKEGKMKMLRFKLPSFGWSPAKEAKGDKATQLQETEKEKESSITVETLETDVKGQGGLERDSKFQMPRFKMPSFRVSAPSKSVQAAVEVSVPKAQAEVTLTSVQADVKTSDLRIEQLSAELEVKATEVGVKLPEGHHPKAEPKEAVAGIGLKGHLPKVQMPSIKAPQVDIKGPKLDLKDAKGEVTAHDVEVSLPSVEVDTQAAGTKLEGDMSLGDKEVAARDSKFKMPKFKMPSFGMSAPSKSVQAAMEVSVPKAQAEVTRPSVQADVKTSDFSIELPSSKLEVKAAEVGLKLPEGHLPEVEPTEAAAVIGLKGHLSKVQMPSIKVPKVDIKAPQVDIKGPKLDLKDAKGEVTTPDMQVSLPSVEVDTQAAGIMLAGDVSLGDKEVATRDSKFKMPKFKMPSFGVSAPSKSVQAAMEVSVPKAQAEVTLPSVQADVKTSDISIELPSTELDVKAAEVGVKLPEGHLPEAEMKEAVAGIGLKGHLPKVQMPSIKVPKVDIKGPQVDIKGPKLELQDAKGEVTTPDVEVSLPSVEVDSQVADSKLAGKVSLGDKEVAARDSKFKMPKFKMPSFGLSAPSKSVEASLEGSGLKTQAEVTLHSVQGDIKTSDLSIELPSAELDVKAAEVGVKLPEGHLPEAEPKEVAAGIGLKGHLPKVQMPSIKVPKVDIKGPKLDLKEAKGEVTVPDVEVSLPSVEVDTKAAGIMLAGDVSLGDKEVAARDSKFKMPKFKMPSVGVSAPSKSVKATVEVSVPKAQAKVTRPSVQADVKTSDLSIELPSSKLEVKAAEVGLKLPEGHLLEAESTKAAAEIGLKGHLSKVQMPSIKVPMVDIKGPKLDLKDPKSEVTTPYVEVSLPSVEVDTQAAGTKLEGDVSLGDKEVAARDSKFKMPQFKMPSFGVSSPSKSAEASLDGSGPKDQAEVTLPSVQADVKISDLSIELPSTELDVKAAEVGLKLPEGHLPEAEPTEAAAEIGLKGHLSKVQMPSIKVPKVDIKGPKLDLKDAKSEVTVPDVEVSLPSVEVDSQAADIMLAGDVSLGDKEVAVTDSKFKMPKFKMPSFGVSAPSKSVEASLEGSGLKTQAEVTLPSVQGDVKTSDLSIELPSAKLDVKAAEVGLKLPEGHLPEAEPTEAAAGIGLKGHLSKVQMPSIKVPKVDIKGPKLDLKEAKGEVTVPDVEVSLPSMEVDTKAAGIMLAGDVSLGDKEVAARDSKFKMPKFKMPSVGVSVPSKSVKAAMEVSVPKAQAKVTRPSVQADVKTSDLSIELPSSKLEVKAAEVGLKLPGGHLSEAESTEAAAGIGLKGHLSKVQMPSIKVPKVDLKGPKLDLQDAKGEVTTPDVEVSLPSVEVDSQVADCKLVGDVSLGDKEVAVTDSKFKMPKFKMPSFGVSAPSKSVEASLEGSGLKTQAEVTLPSVQGDVKTSDLSIQLPSAELEVKAAEVGLKLPEGHLPEVEPKEAAAGIGLKGHLSKVQMPSIKVPKVDLKGPKLDLKDAKGEVTTPDMEVSLPSVEVDTQAAGTKLEGDVSLGDKEVATRDSKFKMPKFKMPSFGVSAPSKSVQAAMEVSVPKAQAEVTLPSVQADVKTSVLSIEQPSTELDVKAAEVGVKLPEGQLPEVEPKEAVAGIGLKGHLSKVQMPSIKVPKVDIKAPQVDIKGPKLDLRDAKGEVTTPDMEVSLPSVEVDTKAAGIMLAGDVSLGDKEVAARDSKFKMPKFKMPSFGASVPSKSVQAAMEVSVPKAQAKVTLPSMQADVKNSVSIELPSTELDVKAAEVGMKLPEGHLPEAEMKEAVAGIGLKGHLPKVQMPSIKVPKVDIKGPQVEIKGPKLDLKDAKGEVTTPDMEVSLPSVEVDTKAADIMLAGDVSLGDKEVAARDSKFKMPKFKMPSVGVSAPSKSVKATAEVSVHKAQAKVTQPSVQADVKTSDLSIELPSSKLEVKATEVGLKLLEGHLPEVEPTEAAAVIGLKGHLSKVQMPSIKVPKVDIKAPQVDIKAPQVDIKGPKLDLKDAKGEVTTPDMQVSLPSVEVDTQAAGTKLVGDVSLGDKEVAARDSKFKMPKFKMPSFGVSAPSKSVQAAMEVSVPKAQAKVTLPSVQADVKTSDLSIELPSTELDVKAAEVGVKLPEGHLPEAEMKEAVAGIGLKGHLPKVQMPSIKLPKVDIKGPQVDIKGPKLELQDAKGEVTIPDVEVSLPSVEVDSQVADSKLAGDVSLGDKEVAVTDSKFKMPKFKMPSFGLSAPSKSVEASLEGSGLKTQAEVTLPSVQGNVKTSDLSIELPSAELDVKAAEVGVKLPEGHLPEAEPKEAAAGIGLKGHLPKVQMPSIKVPKVDIKGPKLDLQDAKGEVTTPDMEVSLPSMEVDTKAAGTKLEGDVSLGDKEVAARDSKFKMPKFKMPSFGVSAPSKSVQAAMEVSVPKAQPEVTLPSVQADVKTSVLSIELPSSKLEVKATEVGLKLPEGHLREAEIKEAVAGIGLKGHLPKVQMPSIKVPKVDIKGPQVDIKGPKLDLKDAKGEVTTPDMEVSLPSVEVDTKAADIMLVGDVSLGDKEVAARDSKFKMPKFKMPSVGVSAPSNSVKATMEVSVPKAQAEVTLPSVQADVKTSDLSIELPSSKLEVKAAEVGLKFPEGHLPEVEPTEAAAEVGLKGHLSKVQMPSIKVPKVDIKGPKLDLKDAKGEVMTPYVEVSLPSVEVDTQATGTKLEGDVSLGDKEVAARDSKFKMPKFKMPSVGVSAPSKSVKAAMEVSVPKAQAKVTLPSVQADVKTSDLSIELPSAELDVKAAEVGLKLLEGHLPEVEPTEAAAVIGLKGHLSKVQMPSIKVPKVDLKGPKLDRQDAKGEVTTPNVEVLLPSVEVDTQAAGTKLESDVSLGDKEVAAKDSKFKMPKCKMPSFGVLAPSKSVEAALEESVPNVQAQVTLSSVQADVKTSALSIELPSTELEVKGAKVGVKLPEGHLLRAEPREVALGIALKGHLPKLEKPSIKVPKVDIEGPKLDLKDAKGEVLTKYQVTLPGAAVSPGLPLEAAPCSQNDAYLPSSESSASLPTQERVAASQTDSPAGPVDPMFLASYGRVSFPKFHPPKFGFSVPEAADAEVEAGPGGCAPSLSTTGPARGLDSTAVPRSAWPSAVAAGESPAKDTERGGKDSPLKMPWIKLPSFSWSPEKGAVPPEDPECSLDDAEIGVAVDTGHKGVPPGCPVSAVEVAVDALPEKDGEESGVGSPGCAVLEHAPLTGLTPEGGPGLPRGDPAAPRSRPPAGGGAPEGADVDPHLPQAHAPLLDFVRPDLRPSKAKVGGSSSAGGPPSPGHSSQGHGLRDGPASQPLGEAMAPSVGDPQQPSCSPADVDAPAVESVASQGGWFRMPALRLPSLRRPARERGAAGARGAPVPAPAASTLREGESPAPVRGQGIPGSEVEEAMSLQPPEAGADEAAAELASHADADVLKRGPEDKRSELHLSPAGAPAAGLSPSEARVRPGEGSLPLQMPSGRLSGTQAPPAGPAGPGLAAGQGRAEEWPSQPEGPIKLKASRTDGPSQVSVVNMGQPWEGSVVTVRLPRLSVPRFAFPDPSSEADVFIPAVTEVQCPGSSLAHALHEGSPGVWGASILRAGAGTPGGQPVALGFSPEASPISEVRVHVQRAQGEGPEVAVHSRATAELADLSGPEAISTQVVRQLEIPASEIQTASYGFSLLKVKVPEPRTRVSVRDSRLRDGLQEASQQAAPGAEPASGGPQPDTTGPSEVISPSVDVPGQPTFTPKVHSGRQGADSCCDKAEGAEVLAFPPKEAGGEAATSRAEEGSAPGEKPGGRRSGLFRFWLPNIGFSSSAEEPRADSKGEARAAAALQTQPGARPEAELPRKPQRAGWLRFPTLGLSSSPTKKSESSEDEAALAEQNAQEQAVTFFDAPESFSPEGEGAGGPAETAGARAMATSMARTGLVLLEQDPEGGMHLHPGPPQSEDRQTDERRPSEAPTVRTRVSTLIHSTESEAEVPESGGAPPSHSPPEVGPQTRRPPRASAAEAAPGRPTRPQPHAGSCAPDGLG</sequence>
<dbReference type="GO" id="GO:0043484">
    <property type="term" value="P:regulation of RNA splicing"/>
    <property type="evidence" value="ECO:0007669"/>
    <property type="project" value="TreeGrafter"/>
</dbReference>
<feature type="compositionally biased region" description="Basic and acidic residues" evidence="3">
    <location>
        <begin position="474"/>
        <end position="486"/>
    </location>
</feature>
<dbReference type="InParanoid" id="A0A6J3QVT0"/>
<dbReference type="GO" id="GO:0005634">
    <property type="term" value="C:nucleus"/>
    <property type="evidence" value="ECO:0007669"/>
    <property type="project" value="UniProtKB-SubCell"/>
</dbReference>
<feature type="domain" description="PDZ" evidence="4">
    <location>
        <begin position="84"/>
        <end position="145"/>
    </location>
</feature>
<feature type="compositionally biased region" description="Basic and acidic residues" evidence="3">
    <location>
        <begin position="508"/>
        <end position="530"/>
    </location>
</feature>
<feature type="compositionally biased region" description="Low complexity" evidence="3">
    <location>
        <begin position="4503"/>
        <end position="4513"/>
    </location>
</feature>
<feature type="region of interest" description="Disordered" evidence="3">
    <location>
        <begin position="163"/>
        <end position="440"/>
    </location>
</feature>
<feature type="compositionally biased region" description="Polar residues" evidence="3">
    <location>
        <begin position="3528"/>
        <end position="3553"/>
    </location>
</feature>
<keyword evidence="5" id="KW-1185">Reference proteome</keyword>
<feature type="compositionally biased region" description="Low complexity" evidence="3">
    <location>
        <begin position="4379"/>
        <end position="4388"/>
    </location>
</feature>
<feature type="compositionally biased region" description="Low complexity" evidence="3">
    <location>
        <begin position="3873"/>
        <end position="3886"/>
    </location>
</feature>
<proteinExistence type="predicted"/>
<feature type="compositionally biased region" description="Basic and acidic residues" evidence="3">
    <location>
        <begin position="315"/>
        <end position="336"/>
    </location>
</feature>
<keyword evidence="2" id="KW-0539">Nucleus</keyword>
<feature type="compositionally biased region" description="Low complexity" evidence="3">
    <location>
        <begin position="3786"/>
        <end position="3807"/>
    </location>
</feature>
<feature type="compositionally biased region" description="Basic and acidic residues" evidence="3">
    <location>
        <begin position="181"/>
        <end position="194"/>
    </location>
</feature>
<feature type="compositionally biased region" description="Basic and acidic residues" evidence="3">
    <location>
        <begin position="4317"/>
        <end position="4327"/>
    </location>
</feature>
<dbReference type="Gene3D" id="2.30.42.10">
    <property type="match status" value="1"/>
</dbReference>
<feature type="compositionally biased region" description="Low complexity" evidence="3">
    <location>
        <begin position="4205"/>
        <end position="4224"/>
    </location>
</feature>
<evidence type="ECO:0000313" key="6">
    <source>
        <dbReference type="RefSeq" id="XP_033706417.1"/>
    </source>
</evidence>
<dbReference type="GeneID" id="101334022"/>
<dbReference type="GO" id="GO:0043034">
    <property type="term" value="C:costamere"/>
    <property type="evidence" value="ECO:0007669"/>
    <property type="project" value="TreeGrafter"/>
</dbReference>
<feature type="region of interest" description="Disordered" evidence="3">
    <location>
        <begin position="3528"/>
        <end position="3556"/>
    </location>
</feature>